<sequence length="463" mass="46614">MSARGTWTALLVSTLARGLLATLGGLVLWSVVPVAAGWEATVVGSGSMAPALAVGDVVLARPAGDDLVPGQVLLVDDPDHPGALRLHRLVQVGDDGRLVLRGDANPEVDRTPVDRGAVHGVGALRVPVVGHAAVWVAGHRAAPLAGAGAGLAVVVAAALLYRGPAAEPGPRARWRRPLIAVAAAGTAALVVALVAVPGRAAFAGTTGGDSGGLTSATYFTCGNAARDVGAGGVTGTAVAGRYYALQETGGTAAADTSGTATNGTYRNGVTLGVAGPCPRDGGRAVSLDGVDDHVTTSTGGTAPTVFSYEVWFRTTTTRGGVLVAVATSETGASADVDRVLYMANDGRLLFGLQPTAGTFRTIASTSAYNDGTWHVAVVTMTNAAAAPGSRLYVDGVLVASDATMTAGRAYSGFWRIGWDAMSNDAWPVRPASNWFAGSLASVSTYSALVLTPAQVADHARAGR</sequence>
<gene>
    <name evidence="2" type="ORF">SAMN06273567_11615</name>
</gene>
<keyword evidence="3" id="KW-1185">Reference proteome</keyword>
<dbReference type="InterPro" id="IPR036286">
    <property type="entry name" value="LexA/Signal_pep-like_sf"/>
</dbReference>
<proteinExistence type="predicted"/>
<dbReference type="AlphaFoldDB" id="A0A521FT12"/>
<dbReference type="Proteomes" id="UP000317484">
    <property type="component" value="Unassembled WGS sequence"/>
</dbReference>
<dbReference type="Pfam" id="PF13385">
    <property type="entry name" value="Laminin_G_3"/>
    <property type="match status" value="1"/>
</dbReference>
<organism evidence="2 3">
    <name type="scientific">Geodermatophilus aquaeductus</name>
    <dbReference type="NCBI Taxonomy" id="1564161"/>
    <lineage>
        <taxon>Bacteria</taxon>
        <taxon>Bacillati</taxon>
        <taxon>Actinomycetota</taxon>
        <taxon>Actinomycetes</taxon>
        <taxon>Geodermatophilales</taxon>
        <taxon>Geodermatophilaceae</taxon>
        <taxon>Geodermatophilus</taxon>
    </lineage>
</organism>
<feature type="transmembrane region" description="Helical" evidence="1">
    <location>
        <begin position="141"/>
        <end position="161"/>
    </location>
</feature>
<dbReference type="RefSeq" id="WP_142460981.1">
    <property type="nucleotide sequence ID" value="NZ_FXTJ01000016.1"/>
</dbReference>
<dbReference type="InterPro" id="IPR013320">
    <property type="entry name" value="ConA-like_dom_sf"/>
</dbReference>
<keyword evidence="1" id="KW-1133">Transmembrane helix</keyword>
<dbReference type="SUPFAM" id="SSF49899">
    <property type="entry name" value="Concanavalin A-like lectins/glucanases"/>
    <property type="match status" value="1"/>
</dbReference>
<accession>A0A521FT12</accession>
<evidence type="ECO:0000313" key="3">
    <source>
        <dbReference type="Proteomes" id="UP000317484"/>
    </source>
</evidence>
<dbReference type="Gene3D" id="2.60.120.200">
    <property type="match status" value="1"/>
</dbReference>
<feature type="transmembrane region" description="Helical" evidence="1">
    <location>
        <begin position="177"/>
        <end position="196"/>
    </location>
</feature>
<dbReference type="CDD" id="cd06462">
    <property type="entry name" value="Peptidase_S24_S26"/>
    <property type="match status" value="1"/>
</dbReference>
<dbReference type="SUPFAM" id="SSF51306">
    <property type="entry name" value="LexA/Signal peptidase"/>
    <property type="match status" value="1"/>
</dbReference>
<protein>
    <submittedName>
        <fullName evidence="2">Peptidase S24-like</fullName>
    </submittedName>
</protein>
<evidence type="ECO:0000313" key="2">
    <source>
        <dbReference type="EMBL" id="SMO99309.1"/>
    </source>
</evidence>
<evidence type="ECO:0000256" key="1">
    <source>
        <dbReference type="SAM" id="Phobius"/>
    </source>
</evidence>
<keyword evidence="1" id="KW-0812">Transmembrane</keyword>
<reference evidence="2 3" key="1">
    <citation type="submission" date="2017-05" db="EMBL/GenBank/DDBJ databases">
        <authorList>
            <person name="Varghese N."/>
            <person name="Submissions S."/>
        </authorList>
    </citation>
    <scope>NUCLEOTIDE SEQUENCE [LARGE SCALE GENOMIC DNA]</scope>
    <source>
        <strain evidence="2 3">DSM 46834</strain>
    </source>
</reference>
<name>A0A521FT12_9ACTN</name>
<dbReference type="EMBL" id="FXTJ01000016">
    <property type="protein sequence ID" value="SMO99309.1"/>
    <property type="molecule type" value="Genomic_DNA"/>
</dbReference>
<keyword evidence="1" id="KW-0472">Membrane</keyword>